<proteinExistence type="predicted"/>
<evidence type="ECO:0000259" key="2">
    <source>
        <dbReference type="PROSITE" id="PS50003"/>
    </source>
</evidence>
<dbReference type="InParanoid" id="D3BV89"/>
<dbReference type="InterPro" id="IPR001849">
    <property type="entry name" value="PH_domain"/>
</dbReference>
<dbReference type="GO" id="GO:0005085">
    <property type="term" value="F:guanyl-nucleotide exchange factor activity"/>
    <property type="evidence" value="ECO:0007669"/>
    <property type="project" value="TreeGrafter"/>
</dbReference>
<dbReference type="Pfam" id="PF22697">
    <property type="entry name" value="SOS1_NGEF_PH"/>
    <property type="match status" value="1"/>
</dbReference>
<dbReference type="AlphaFoldDB" id="D3BV89"/>
<feature type="compositionally biased region" description="Low complexity" evidence="1">
    <location>
        <begin position="555"/>
        <end position="570"/>
    </location>
</feature>
<feature type="region of interest" description="Disordered" evidence="1">
    <location>
        <begin position="306"/>
        <end position="472"/>
    </location>
</feature>
<dbReference type="PANTHER" id="PTHR12673">
    <property type="entry name" value="FACIOGENITAL DYSPLASIA PROTEIN"/>
    <property type="match status" value="1"/>
</dbReference>
<dbReference type="RefSeq" id="XP_020426780.1">
    <property type="nucleotide sequence ID" value="XM_020582364.1"/>
</dbReference>
<comment type="caution">
    <text evidence="3">The sequence shown here is derived from an EMBL/GenBank/DDBJ whole genome shotgun (WGS) entry which is preliminary data.</text>
</comment>
<feature type="compositionally biased region" description="Low complexity" evidence="1">
    <location>
        <begin position="440"/>
        <end position="462"/>
    </location>
</feature>
<feature type="compositionally biased region" description="Low complexity" evidence="1">
    <location>
        <begin position="397"/>
        <end position="433"/>
    </location>
</feature>
<dbReference type="EMBL" id="ADBJ01000062">
    <property type="protein sequence ID" value="EFA74646.1"/>
    <property type="molecule type" value="Genomic_DNA"/>
</dbReference>
<gene>
    <name evidence="3" type="primary">gxcM</name>
    <name evidence="3" type="ORF">PPL_11615</name>
</gene>
<evidence type="ECO:0000256" key="1">
    <source>
        <dbReference type="SAM" id="MobiDB-lite"/>
    </source>
</evidence>
<dbReference type="InterPro" id="IPR051092">
    <property type="entry name" value="FYVE_RhoGEF_PH"/>
</dbReference>
<dbReference type="InterPro" id="IPR055251">
    <property type="entry name" value="SOS1_NGEF_PH"/>
</dbReference>
<dbReference type="Gene3D" id="2.30.29.30">
    <property type="entry name" value="Pleckstrin-homology domain (PH domain)/Phosphotyrosine-binding domain (PTB)"/>
    <property type="match status" value="1"/>
</dbReference>
<dbReference type="SMART" id="SM00233">
    <property type="entry name" value="PH"/>
    <property type="match status" value="1"/>
</dbReference>
<dbReference type="OMA" id="ERAHCCL"/>
<keyword evidence="4" id="KW-1185">Reference proteome</keyword>
<feature type="compositionally biased region" description="Low complexity" evidence="1">
    <location>
        <begin position="487"/>
        <end position="513"/>
    </location>
</feature>
<feature type="domain" description="PH" evidence="2">
    <location>
        <begin position="22"/>
        <end position="124"/>
    </location>
</feature>
<dbReference type="SUPFAM" id="SSF50729">
    <property type="entry name" value="PH domain-like"/>
    <property type="match status" value="1"/>
</dbReference>
<evidence type="ECO:0000313" key="3">
    <source>
        <dbReference type="EMBL" id="EFA74646.1"/>
    </source>
</evidence>
<feature type="compositionally biased region" description="Pro residues" evidence="1">
    <location>
        <begin position="184"/>
        <end position="194"/>
    </location>
</feature>
<feature type="compositionally biased region" description="Low complexity" evidence="1">
    <location>
        <begin position="208"/>
        <end position="225"/>
    </location>
</feature>
<reference evidence="3 4" key="1">
    <citation type="journal article" date="2011" name="Genome Res.">
        <title>Phylogeny-wide analysis of social amoeba genomes highlights ancient origins for complex intercellular communication.</title>
        <authorList>
            <person name="Heidel A.J."/>
            <person name="Lawal H.M."/>
            <person name="Felder M."/>
            <person name="Schilde C."/>
            <person name="Helps N.R."/>
            <person name="Tunggal B."/>
            <person name="Rivero F."/>
            <person name="John U."/>
            <person name="Schleicher M."/>
            <person name="Eichinger L."/>
            <person name="Platzer M."/>
            <person name="Noegel A.A."/>
            <person name="Schaap P."/>
            <person name="Gloeckner G."/>
        </authorList>
    </citation>
    <scope>NUCLEOTIDE SEQUENCE [LARGE SCALE GENOMIC DNA]</scope>
    <source>
        <strain evidence="4">ATCC 26659 / Pp 5 / PN500</strain>
    </source>
</reference>
<feature type="region of interest" description="Disordered" evidence="1">
    <location>
        <begin position="148"/>
        <end position="291"/>
    </location>
</feature>
<feature type="region of interest" description="Disordered" evidence="1">
    <location>
        <begin position="485"/>
        <end position="586"/>
    </location>
</feature>
<accession>D3BV89</accession>
<dbReference type="GeneID" id="31367083"/>
<dbReference type="GO" id="GO:0005737">
    <property type="term" value="C:cytoplasm"/>
    <property type="evidence" value="ECO:0007669"/>
    <property type="project" value="TreeGrafter"/>
</dbReference>
<feature type="compositionally biased region" description="Polar residues" evidence="1">
    <location>
        <begin position="150"/>
        <end position="176"/>
    </location>
</feature>
<feature type="compositionally biased region" description="Pro residues" evidence="1">
    <location>
        <begin position="571"/>
        <end position="586"/>
    </location>
</feature>
<sequence length="586" mass="62343">MYKIHEQLETTEKFDFLTPTRYLIREDTLKELTEEKDKIAGKSHYFLFNDIIMRTKKDKKSIKLETLFVIASTTITDNESRGNTSFCNTFELAQVGSAGRKFTLVCDTYEQKMEWMTDIEQLIRPFQEEYTKEYEKLLDDFDPSKFKRSTIATGNPSAVDSSPKSLMRSATSSGLSTKHLPAVPSKPLPPPPPSHKSNVNLIRSESKSNLNDNNSANTTPNAASPRTSVANVSSSTDSPATTTTPSSRPPSISPRSSLTPPLETSPRTSLHLTTTTTTTTTSSPTTTAEATTTTAAAISKAPLPFIVKPKPPVTLPRKSLNSTNSPVLSSSEQSTPVLNPTTTSTPNIPVSTPLQKLPPRTTESSISSPAFSNFKPAPNVGGRPLPNPANMKPRALPHPTTTSSSPSSANTTPTHSPSLQSTNNNESTATTTTPSPPPKTTTTPTTSSPLVSSPSVNSSASSTPPPVAPRPIAFPKSAAALKNVVPSPVSRSYSTLPSSSSSFSPLSPSSPNSTAPAKDDNQLPAKKTVAPVLPPTQNINKLPPKTVTTAPVIPPRSSAPSTTDSSSNKPLPTPPPTSKPVPPPRR</sequence>
<name>D3BV89_HETP5</name>
<organism evidence="3 4">
    <name type="scientific">Heterostelium pallidum (strain ATCC 26659 / Pp 5 / PN500)</name>
    <name type="common">Cellular slime mold</name>
    <name type="synonym">Polysphondylium pallidum</name>
    <dbReference type="NCBI Taxonomy" id="670386"/>
    <lineage>
        <taxon>Eukaryota</taxon>
        <taxon>Amoebozoa</taxon>
        <taxon>Evosea</taxon>
        <taxon>Eumycetozoa</taxon>
        <taxon>Dictyostelia</taxon>
        <taxon>Acytosteliales</taxon>
        <taxon>Acytosteliaceae</taxon>
        <taxon>Heterostelium</taxon>
    </lineage>
</organism>
<feature type="compositionally biased region" description="Low complexity" evidence="1">
    <location>
        <begin position="233"/>
        <end position="246"/>
    </location>
</feature>
<feature type="compositionally biased region" description="Low complexity" evidence="1">
    <location>
        <begin position="273"/>
        <end position="291"/>
    </location>
</feature>
<feature type="compositionally biased region" description="Polar residues" evidence="1">
    <location>
        <begin position="319"/>
        <end position="354"/>
    </location>
</feature>
<protein>
    <submittedName>
        <fullName evidence="3">Pleckstrin domain-containing protein</fullName>
    </submittedName>
</protein>
<evidence type="ECO:0000313" key="4">
    <source>
        <dbReference type="Proteomes" id="UP000001396"/>
    </source>
</evidence>
<dbReference type="PANTHER" id="PTHR12673:SF263">
    <property type="entry name" value="PLECKSTRIN DOMAIN-CONTAINING PROTEIN"/>
    <property type="match status" value="1"/>
</dbReference>
<dbReference type="STRING" id="670386.D3BV89"/>
<feature type="compositionally biased region" description="Polar residues" evidence="1">
    <location>
        <begin position="361"/>
        <end position="371"/>
    </location>
</feature>
<dbReference type="InterPro" id="IPR011993">
    <property type="entry name" value="PH-like_dom_sf"/>
</dbReference>
<dbReference type="Proteomes" id="UP000001396">
    <property type="component" value="Unassembled WGS sequence"/>
</dbReference>
<dbReference type="PROSITE" id="PS50003">
    <property type="entry name" value="PH_DOMAIN"/>
    <property type="match status" value="1"/>
</dbReference>